<dbReference type="InterPro" id="IPR015943">
    <property type="entry name" value="WD40/YVTN_repeat-like_dom_sf"/>
</dbReference>
<reference evidence="5" key="2">
    <citation type="journal article" date="2007" name="PLoS Biol.">
        <title>Survey sequencing and comparative analysis of the elephant shark (Callorhinchus milii) genome.</title>
        <authorList>
            <person name="Venkatesh B."/>
            <person name="Kirkness E.F."/>
            <person name="Loh Y.H."/>
            <person name="Halpern A.L."/>
            <person name="Lee A.P."/>
            <person name="Johnson J."/>
            <person name="Dandona N."/>
            <person name="Viswanathan L.D."/>
            <person name="Tay A."/>
            <person name="Venter J.C."/>
            <person name="Strausberg R.L."/>
            <person name="Brenner S."/>
        </authorList>
    </citation>
    <scope>NUCLEOTIDE SEQUENCE [LARGE SCALE GENOMIC DNA]</scope>
</reference>
<dbReference type="PANTHER" id="PTHR44394:SF1">
    <property type="entry name" value="BETA-ALANINE-ACTIVATING ENZYME"/>
    <property type="match status" value="1"/>
</dbReference>
<dbReference type="CDD" id="cd17654">
    <property type="entry name" value="A_NRPS_acs4"/>
    <property type="match status" value="1"/>
</dbReference>
<protein>
    <submittedName>
        <fullName evidence="4">Aminoadipate-semialdehyde dehydrogenase</fullName>
    </submittedName>
</protein>
<dbReference type="GO" id="GO:0006629">
    <property type="term" value="P:lipid metabolic process"/>
    <property type="evidence" value="ECO:0007669"/>
    <property type="project" value="UniProtKB-KW"/>
</dbReference>
<dbReference type="Pfam" id="PF13570">
    <property type="entry name" value="Beta-prop_ACSF4"/>
    <property type="match status" value="1"/>
</dbReference>
<dbReference type="InterPro" id="IPR048005">
    <property type="entry name" value="AASDH_AMP"/>
</dbReference>
<reference evidence="4" key="4">
    <citation type="submission" date="2025-08" db="UniProtKB">
        <authorList>
            <consortium name="Ensembl"/>
        </authorList>
    </citation>
    <scope>IDENTIFICATION</scope>
</reference>
<organism evidence="4 5">
    <name type="scientific">Callorhinchus milii</name>
    <name type="common">Ghost shark</name>
    <dbReference type="NCBI Taxonomy" id="7868"/>
    <lineage>
        <taxon>Eukaryota</taxon>
        <taxon>Metazoa</taxon>
        <taxon>Chordata</taxon>
        <taxon>Craniata</taxon>
        <taxon>Vertebrata</taxon>
        <taxon>Chondrichthyes</taxon>
        <taxon>Holocephali</taxon>
        <taxon>Chimaeriformes</taxon>
        <taxon>Callorhinchidae</taxon>
        <taxon>Callorhinchus</taxon>
    </lineage>
</organism>
<dbReference type="SUPFAM" id="SSF56801">
    <property type="entry name" value="Acetyl-CoA synthetase-like"/>
    <property type="match status" value="1"/>
</dbReference>
<dbReference type="PROSITE" id="PS00455">
    <property type="entry name" value="AMP_BINDING"/>
    <property type="match status" value="1"/>
</dbReference>
<dbReference type="PROSITE" id="PS50075">
    <property type="entry name" value="CARRIER"/>
    <property type="match status" value="1"/>
</dbReference>
<dbReference type="InterPro" id="IPR009081">
    <property type="entry name" value="PP-bd_ACP"/>
</dbReference>
<evidence type="ECO:0000259" key="3">
    <source>
        <dbReference type="PROSITE" id="PS50075"/>
    </source>
</evidence>
<sequence length="1046" mass="116705">IVFCDAHCCYFKNIIIVLSNFRILQVEAAFCPIDPESLPHLSSYFMRSCKLKYVLVQKDMMKFKDSLSTWLEFNIECNIPELDIDLVKIWWKLTNVNSLASDVVDTKSITYNKRVDLTEDSLGSTEQLKINSREYADCWTQGFMAYILHTSGTTGTPKVVRVPHQCIVPNIEHLRSIFEISPDDLIFMASPLTFDPSIVEMFVALSSGATLLIVPPVIKMMPERLAKVLFNHHKVTVIQATPTLMKRFGSELLSTVVLSANTSLRVLALGGESFPSLPVMKSWRGEGNKTHIYNLYGITEVSSWASYYKVPEEVLGSDTRLEEPVPLGFPLLGTVLEVRNDSGQVIQEGVGQVFIGGRERVCLLHDETTVCQGTMRASGDWVTLKDGYMYYLGRKDDQIKRHGKRVNLGSVQQAAERLKQVEACAVTSCEQDKMVLFIVPRHMSEQSKESAANFHTEILLALGKILPSYAIPDGVVHIDSLPFTAHGKVNITALIEIYHEEKEGRKSSCVLWRKEDLWEGICHLWKTVLNLPENRPVLSDSSMFLYSGGDSLKALKFAEEIETLIGQSVSGLLEVILNNSIQDIYNHITNIIFSDKTKDSEEFVDEKSRMKRKVWNSETEGSHSKVLKQQRTAASTFGQNSISNITAISRGSQILKQNLEVSCEYYTNIPNNIQEDVSLTEHSLIEENTLVTQESLEKGMRWKSDTGKCVDASPLLVISGSSGSDATVYIGSHSHRMQAIEVFSGRLKWETLLGDRIESSACISRCGNFIVVGCYDGSVYVLRSDDGKTYWMFCTGNSVKSSPIVDPDHGLIYVGSHDEHIYALDIFRKECVWKLHCGGGAVFSSACLNKSPRLLYVATLGNSLLAINPDTGNIMWKHSCGKPLFSSPQCTAMSVFIGCVDGNLYCFNHQGHQIWQFLTDGPIFSSPCISSFSESDQMVICGSHDSFVYCLNEDGDLVWKFKASKQVYSIPFVYSDYGLNTEKLVAVTSTDGKIWILGAATGKLVAAYSLPGDVYSSPVLWRKTLIVGCRNNYVYCLEISTTEENS</sequence>
<feature type="domain" description="Carrier" evidence="3">
    <location>
        <begin position="515"/>
        <end position="592"/>
    </location>
</feature>
<dbReference type="InterPro" id="IPR011047">
    <property type="entry name" value="Quinoprotein_ADH-like_sf"/>
</dbReference>
<evidence type="ECO:0000313" key="4">
    <source>
        <dbReference type="Ensembl" id="ENSCMIP00000030905.1"/>
    </source>
</evidence>
<evidence type="ECO:0000256" key="2">
    <source>
        <dbReference type="ARBA" id="ARBA00023098"/>
    </source>
</evidence>
<dbReference type="Proteomes" id="UP000314986">
    <property type="component" value="Unassembled WGS sequence"/>
</dbReference>
<dbReference type="InterPro" id="IPR002372">
    <property type="entry name" value="PQQ_rpt_dom"/>
</dbReference>
<dbReference type="Gene3D" id="2.40.10.480">
    <property type="match status" value="1"/>
</dbReference>
<proteinExistence type="inferred from homology"/>
<dbReference type="InterPro" id="IPR018391">
    <property type="entry name" value="PQQ_b-propeller_rpt"/>
</dbReference>
<comment type="similarity">
    <text evidence="1">Belongs to the ATP-dependent AMP-binding enzyme family.</text>
</comment>
<dbReference type="InterPro" id="IPR020845">
    <property type="entry name" value="AMP-binding_CS"/>
</dbReference>
<evidence type="ECO:0000313" key="5">
    <source>
        <dbReference type="Proteomes" id="UP000314986"/>
    </source>
</evidence>
<dbReference type="SMART" id="SM00564">
    <property type="entry name" value="PQQ"/>
    <property type="match status" value="7"/>
</dbReference>
<accession>A0A4W3JF60</accession>
<dbReference type="Gene3D" id="2.130.10.10">
    <property type="entry name" value="YVTN repeat-like/Quinoprotein amine dehydrogenase"/>
    <property type="match status" value="2"/>
</dbReference>
<dbReference type="SUPFAM" id="SSF50998">
    <property type="entry name" value="Quinoprotein alcohol dehydrogenase-like"/>
    <property type="match status" value="1"/>
</dbReference>
<dbReference type="Gene3D" id="3.40.50.12780">
    <property type="entry name" value="N-terminal domain of ligase-like"/>
    <property type="match status" value="1"/>
</dbReference>
<dbReference type="AlphaFoldDB" id="A0A4W3JF60"/>
<evidence type="ECO:0000256" key="1">
    <source>
        <dbReference type="ARBA" id="ARBA00006432"/>
    </source>
</evidence>
<name>A0A4W3JF60_CALMI</name>
<dbReference type="Pfam" id="PF00501">
    <property type="entry name" value="AMP-binding"/>
    <property type="match status" value="1"/>
</dbReference>
<keyword evidence="5" id="KW-1185">Reference proteome</keyword>
<dbReference type="Ensembl" id="ENSCMIT00000031377.1">
    <property type="protein sequence ID" value="ENSCMIP00000030905.1"/>
    <property type="gene ID" value="ENSCMIG00000013276.1"/>
</dbReference>
<reference evidence="4" key="5">
    <citation type="submission" date="2025-09" db="UniProtKB">
        <authorList>
            <consortium name="Ensembl"/>
        </authorList>
    </citation>
    <scope>IDENTIFICATION</scope>
</reference>
<dbReference type="PANTHER" id="PTHR44394">
    <property type="entry name" value="BETA-ALANINE-ACTIVATING ENZYME"/>
    <property type="match status" value="1"/>
</dbReference>
<reference evidence="5" key="1">
    <citation type="journal article" date="2006" name="Science">
        <title>Ancient noncoding elements conserved in the human genome.</title>
        <authorList>
            <person name="Venkatesh B."/>
            <person name="Kirkness E.F."/>
            <person name="Loh Y.H."/>
            <person name="Halpern A.L."/>
            <person name="Lee A.P."/>
            <person name="Johnson J."/>
            <person name="Dandona N."/>
            <person name="Viswanathan L.D."/>
            <person name="Tay A."/>
            <person name="Venter J.C."/>
            <person name="Strausberg R.L."/>
            <person name="Brenner S."/>
        </authorList>
    </citation>
    <scope>NUCLEOTIDE SEQUENCE [LARGE SCALE GENOMIC DNA]</scope>
</reference>
<dbReference type="InterPro" id="IPR042099">
    <property type="entry name" value="ANL_N_sf"/>
</dbReference>
<keyword evidence="2" id="KW-0443">Lipid metabolism</keyword>
<dbReference type="Gene3D" id="3.30.300.30">
    <property type="match status" value="1"/>
</dbReference>
<dbReference type="InterPro" id="IPR000873">
    <property type="entry name" value="AMP-dep_synth/lig_dom"/>
</dbReference>
<dbReference type="InterPro" id="IPR052091">
    <property type="entry name" value="Beta-ala_Activ/Resist"/>
</dbReference>
<dbReference type="GeneTree" id="ENSGT00440000033811"/>
<dbReference type="InterPro" id="IPR045851">
    <property type="entry name" value="AMP-bd_C_sf"/>
</dbReference>
<dbReference type="GO" id="GO:0043041">
    <property type="term" value="P:amino acid activation for nonribosomal peptide biosynthetic process"/>
    <property type="evidence" value="ECO:0007669"/>
    <property type="project" value="TreeGrafter"/>
</dbReference>
<reference evidence="5" key="3">
    <citation type="journal article" date="2014" name="Nature">
        <title>Elephant shark genome provides unique insights into gnathostome evolution.</title>
        <authorList>
            <consortium name="International Elephant Shark Genome Sequencing Consortium"/>
            <person name="Venkatesh B."/>
            <person name="Lee A.P."/>
            <person name="Ravi V."/>
            <person name="Maurya A.K."/>
            <person name="Lian M.M."/>
            <person name="Swann J.B."/>
            <person name="Ohta Y."/>
            <person name="Flajnik M.F."/>
            <person name="Sutoh Y."/>
            <person name="Kasahara M."/>
            <person name="Hoon S."/>
            <person name="Gangu V."/>
            <person name="Roy S.W."/>
            <person name="Irimia M."/>
            <person name="Korzh V."/>
            <person name="Kondrychyn I."/>
            <person name="Lim Z.W."/>
            <person name="Tay B.H."/>
            <person name="Tohari S."/>
            <person name="Kong K.W."/>
            <person name="Ho S."/>
            <person name="Lorente-Galdos B."/>
            <person name="Quilez J."/>
            <person name="Marques-Bonet T."/>
            <person name="Raney B.J."/>
            <person name="Ingham P.W."/>
            <person name="Tay A."/>
            <person name="Hillier L.W."/>
            <person name="Minx P."/>
            <person name="Boehm T."/>
            <person name="Wilson R.K."/>
            <person name="Brenner S."/>
            <person name="Warren W.C."/>
        </authorList>
    </citation>
    <scope>NUCLEOTIDE SEQUENCE [LARGE SCALE GENOMIC DNA]</scope>
</reference>